<dbReference type="GeneID" id="86992809"/>
<reference evidence="2 4" key="1">
    <citation type="journal article" date="2014" name="BMC Genomics">
        <title>The genome of the intracellular bacterium of the coastal bivalve, Solemya velum: a blueprint for thriving in and out of symbiosis.</title>
        <authorList>
            <person name="Dmytrenko O."/>
            <person name="Russell S.L."/>
            <person name="Loo W.T."/>
            <person name="Fontanez K.M."/>
            <person name="Liao L."/>
            <person name="Roeselers G."/>
            <person name="Sharma R."/>
            <person name="Stewart F.J."/>
            <person name="Newton I.L."/>
            <person name="Woyke T."/>
            <person name="Wu D."/>
            <person name="Lang J.M."/>
            <person name="Eisen J.A."/>
            <person name="Cavanaugh C.M."/>
        </authorList>
    </citation>
    <scope>NUCLEOTIDE SEQUENCE [LARGE SCALE GENOMIC DNA]</scope>
    <source>
        <strain evidence="2 4">WH</strain>
    </source>
</reference>
<dbReference type="Proteomes" id="UP000030856">
    <property type="component" value="Unassembled WGS sequence"/>
</dbReference>
<dbReference type="RefSeq" id="WP_043116930.1">
    <property type="nucleotide sequence ID" value="NZ_JRAA01000002.1"/>
</dbReference>
<comment type="caution">
    <text evidence="2">The sequence shown here is derived from an EMBL/GenBank/DDBJ whole genome shotgun (WGS) entry which is preliminary data.</text>
</comment>
<dbReference type="EMBL" id="JRAA01000002">
    <property type="protein sequence ID" value="KHF24682.1"/>
    <property type="molecule type" value="Genomic_DNA"/>
</dbReference>
<dbReference type="Proteomes" id="UP000190962">
    <property type="component" value="Unassembled WGS sequence"/>
</dbReference>
<dbReference type="eggNOG" id="ENOG502Z7W5">
    <property type="taxonomic scope" value="Bacteria"/>
</dbReference>
<dbReference type="InterPro" id="IPR022266">
    <property type="entry name" value="DtrJ-like"/>
</dbReference>
<feature type="transmembrane region" description="Helical" evidence="1">
    <location>
        <begin position="194"/>
        <end position="214"/>
    </location>
</feature>
<dbReference type="AlphaFoldDB" id="A0A0B0H7P1"/>
<dbReference type="OrthoDB" id="8443503at2"/>
<sequence>MAEAATDPRRTVVQQGLFTRGLATISQAILWLLFSLLFSIIVEWVGMVIWWPEQGLDHSRTMLAKEISYLDTDFRRSIVTSDPARFAKEVADGSYHYLFEVTRVVAFIHWVSPPSRQEEQGMRPTLHKIYWPLVEFVIAAMQVTQVFSVRLAILSLATPVFLLFSLVALVDGLVQRDLRRWGGGRESSFVYHYAKKAVLPLVVITWVTYLALPFSLHPTFIVIPFAALFAFAVAVTASTFKKYL</sequence>
<reference evidence="3 5" key="2">
    <citation type="submission" date="2016-11" db="EMBL/GenBank/DDBJ databases">
        <title>Mixed transmission modes and dynamic genome evolution in an obligate animal-bacterial symbiosis.</title>
        <authorList>
            <person name="Russell S.L."/>
            <person name="Corbett-Detig R.B."/>
            <person name="Cavanaugh C.M."/>
        </authorList>
    </citation>
    <scope>NUCLEOTIDE SEQUENCE [LARGE SCALE GENOMIC DNA]</scope>
    <source>
        <strain evidence="3">MA-KB16</strain>
    </source>
</reference>
<evidence type="ECO:0000313" key="3">
    <source>
        <dbReference type="EMBL" id="OOY33805.1"/>
    </source>
</evidence>
<keyword evidence="1" id="KW-1133">Transmembrane helix</keyword>
<feature type="transmembrane region" description="Helical" evidence="1">
    <location>
        <begin position="153"/>
        <end position="174"/>
    </location>
</feature>
<accession>A0A0B0H7P1</accession>
<gene>
    <name evidence="3" type="ORF">BOV88_13340</name>
    <name evidence="2" type="ORF">JV46_02390</name>
</gene>
<keyword evidence="4" id="KW-1185">Reference proteome</keyword>
<dbReference type="NCBIfam" id="TIGR03747">
    <property type="entry name" value="conj_TIGR03747"/>
    <property type="match status" value="1"/>
</dbReference>
<evidence type="ECO:0000313" key="4">
    <source>
        <dbReference type="Proteomes" id="UP000030856"/>
    </source>
</evidence>
<dbReference type="PATRIC" id="fig|2340.3.peg.1320"/>
<protein>
    <submittedName>
        <fullName evidence="3">Integrating conjugative element membrane protein</fullName>
    </submittedName>
</protein>
<dbReference type="STRING" id="2340.JV46_02390"/>
<evidence type="ECO:0000313" key="5">
    <source>
        <dbReference type="Proteomes" id="UP000190962"/>
    </source>
</evidence>
<evidence type="ECO:0000256" key="1">
    <source>
        <dbReference type="SAM" id="Phobius"/>
    </source>
</evidence>
<keyword evidence="1" id="KW-0472">Membrane</keyword>
<keyword evidence="1" id="KW-0812">Transmembrane</keyword>
<organism evidence="2 4">
    <name type="scientific">Solemya velum gill symbiont</name>
    <dbReference type="NCBI Taxonomy" id="2340"/>
    <lineage>
        <taxon>Bacteria</taxon>
        <taxon>Pseudomonadati</taxon>
        <taxon>Pseudomonadota</taxon>
        <taxon>Gammaproteobacteria</taxon>
        <taxon>sulfur-oxidizing symbionts</taxon>
    </lineage>
</organism>
<dbReference type="EMBL" id="MPNX01000040">
    <property type="protein sequence ID" value="OOY33805.1"/>
    <property type="molecule type" value="Genomic_DNA"/>
</dbReference>
<name>A0A0B0H7P1_SOVGS</name>
<dbReference type="Pfam" id="PF14348">
    <property type="entry name" value="DtrJ-like"/>
    <property type="match status" value="1"/>
</dbReference>
<feature type="transmembrane region" description="Helical" evidence="1">
    <location>
        <begin position="220"/>
        <end position="240"/>
    </location>
</feature>
<proteinExistence type="predicted"/>
<evidence type="ECO:0000313" key="2">
    <source>
        <dbReference type="EMBL" id="KHF24682.1"/>
    </source>
</evidence>
<feature type="transmembrane region" description="Helical" evidence="1">
    <location>
        <begin position="28"/>
        <end position="51"/>
    </location>
</feature>